<dbReference type="InterPro" id="IPR040442">
    <property type="entry name" value="Pyrv_kinase-like_dom_sf"/>
</dbReference>
<feature type="binding site" evidence="5">
    <location>
        <position position="124"/>
    </location>
    <ligand>
        <name>Mg(2+)</name>
        <dbReference type="ChEBI" id="CHEBI:18420"/>
    </ligand>
</feature>
<evidence type="ECO:0000256" key="2">
    <source>
        <dbReference type="ARBA" id="ARBA00022723"/>
    </source>
</evidence>
<evidence type="ECO:0000313" key="8">
    <source>
        <dbReference type="Proteomes" id="UP000244928"/>
    </source>
</evidence>
<feature type="domain" description="HpcH/HpaI aldolase/citrate lyase" evidence="6">
    <location>
        <begin position="13"/>
        <end position="214"/>
    </location>
</feature>
<gene>
    <name evidence="7" type="ORF">A6035_11240</name>
</gene>
<dbReference type="PIRSF" id="PIRSF015582">
    <property type="entry name" value="Cit_lyase_B"/>
    <property type="match status" value="1"/>
</dbReference>
<dbReference type="GO" id="GO:0000287">
    <property type="term" value="F:magnesium ion binding"/>
    <property type="evidence" value="ECO:0007669"/>
    <property type="project" value="TreeGrafter"/>
</dbReference>
<evidence type="ECO:0000256" key="5">
    <source>
        <dbReference type="PIRSR" id="PIRSR015582-2"/>
    </source>
</evidence>
<dbReference type="Gene3D" id="3.20.20.60">
    <property type="entry name" value="Phosphoenolpyruvate-binding domains"/>
    <property type="match status" value="1"/>
</dbReference>
<feature type="binding site" evidence="4">
    <location>
        <position position="70"/>
    </location>
    <ligand>
        <name>substrate</name>
    </ligand>
</feature>
<keyword evidence="3 5" id="KW-0460">Magnesium</keyword>
<evidence type="ECO:0000256" key="1">
    <source>
        <dbReference type="ARBA" id="ARBA00001946"/>
    </source>
</evidence>
<dbReference type="Pfam" id="PF03328">
    <property type="entry name" value="HpcH_HpaI"/>
    <property type="match status" value="1"/>
</dbReference>
<protein>
    <submittedName>
        <fullName evidence="7">Citrate lyase subunit beta</fullName>
    </submittedName>
</protein>
<dbReference type="EMBL" id="CP015449">
    <property type="protein sequence ID" value="AWH92646.1"/>
    <property type="molecule type" value="Genomic_DNA"/>
</dbReference>
<sequence length="276" mass="29896">MSPQSTIPPTIARSWLLLPADKSERFDDAVNSEMDVVVLDVEDGVRQSEKERSRREVRQWLEAGNHAWIRINDVRSPEWEKDLMALGHCPGLDGVMLAKTENAEHVALTAARLAEGTPIVALIESADGLAQAAEIAKTEQVVRLAFGVGDYRRDTGIGSSQIALAYTRSQFVVASRIARVAPPIDGPTISNDTGVLMDAAEHAVEMGMTGKLCLRVDQAPYINEVLSPSAADVSWAESVIDELGNGGERCRDGSDLPRLARAQKIARLAQAYAVAR</sequence>
<accession>A0A2S1R8L7</accession>
<evidence type="ECO:0000256" key="4">
    <source>
        <dbReference type="PIRSR" id="PIRSR015582-1"/>
    </source>
</evidence>
<dbReference type="OrthoDB" id="4322898at2"/>
<dbReference type="Proteomes" id="UP000244928">
    <property type="component" value="Chromosome"/>
</dbReference>
<feature type="binding site" evidence="4">
    <location>
        <position position="124"/>
    </location>
    <ligand>
        <name>substrate</name>
    </ligand>
</feature>
<keyword evidence="2 5" id="KW-0479">Metal-binding</keyword>
<keyword evidence="7" id="KW-0456">Lyase</keyword>
<dbReference type="SUPFAM" id="SSF51621">
    <property type="entry name" value="Phosphoenolpyruvate/pyruvate domain"/>
    <property type="match status" value="1"/>
</dbReference>
<proteinExistence type="predicted"/>
<dbReference type="PANTHER" id="PTHR32308">
    <property type="entry name" value="LYASE BETA SUBUNIT, PUTATIVE (AFU_ORTHOLOGUE AFUA_4G13030)-RELATED"/>
    <property type="match status" value="1"/>
</dbReference>
<dbReference type="InterPro" id="IPR011206">
    <property type="entry name" value="Citrate_lyase_beta/mcl1/mcl2"/>
</dbReference>
<reference evidence="7 8" key="1">
    <citation type="submission" date="2016-04" db="EMBL/GenBank/DDBJ databases">
        <title>Complete genome sequence of Dietzia lutea YIM 80766T, a strain isolated from desert soil in Egypt.</title>
        <authorList>
            <person name="Zhao J."/>
            <person name="Hu B."/>
            <person name="Geng S."/>
            <person name="Nie Y."/>
            <person name="Tang Y."/>
        </authorList>
    </citation>
    <scope>NUCLEOTIDE SEQUENCE [LARGE SCALE GENOMIC DNA]</scope>
    <source>
        <strain evidence="7 8">YIM 80766</strain>
    </source>
</reference>
<keyword evidence="8" id="KW-1185">Reference proteome</keyword>
<feature type="binding site" evidence="5">
    <location>
        <position position="150"/>
    </location>
    <ligand>
        <name>Mg(2+)</name>
        <dbReference type="ChEBI" id="CHEBI:18420"/>
    </ligand>
</feature>
<dbReference type="GO" id="GO:0016829">
    <property type="term" value="F:lyase activity"/>
    <property type="evidence" value="ECO:0007669"/>
    <property type="project" value="UniProtKB-KW"/>
</dbReference>
<comment type="cofactor">
    <cofactor evidence="1">
        <name>Mg(2+)</name>
        <dbReference type="ChEBI" id="CHEBI:18420"/>
    </cofactor>
</comment>
<dbReference type="GO" id="GO:0006107">
    <property type="term" value="P:oxaloacetate metabolic process"/>
    <property type="evidence" value="ECO:0007669"/>
    <property type="project" value="TreeGrafter"/>
</dbReference>
<evidence type="ECO:0000313" key="7">
    <source>
        <dbReference type="EMBL" id="AWH92646.1"/>
    </source>
</evidence>
<dbReference type="AlphaFoldDB" id="A0A2S1R8L7"/>
<name>A0A2S1R8L7_9ACTN</name>
<evidence type="ECO:0000259" key="6">
    <source>
        <dbReference type="Pfam" id="PF03328"/>
    </source>
</evidence>
<dbReference type="KEGG" id="dlu:A6035_11240"/>
<dbReference type="InterPro" id="IPR015813">
    <property type="entry name" value="Pyrv/PenolPyrv_kinase-like_dom"/>
</dbReference>
<dbReference type="RefSeq" id="WP_108847876.1">
    <property type="nucleotide sequence ID" value="NZ_CP015449.1"/>
</dbReference>
<organism evidence="7 8">
    <name type="scientific">Dietzia lutea</name>
    <dbReference type="NCBI Taxonomy" id="546160"/>
    <lineage>
        <taxon>Bacteria</taxon>
        <taxon>Bacillati</taxon>
        <taxon>Actinomycetota</taxon>
        <taxon>Actinomycetes</taxon>
        <taxon>Mycobacteriales</taxon>
        <taxon>Dietziaceae</taxon>
        <taxon>Dietzia</taxon>
    </lineage>
</organism>
<evidence type="ECO:0000256" key="3">
    <source>
        <dbReference type="ARBA" id="ARBA00022842"/>
    </source>
</evidence>
<dbReference type="InterPro" id="IPR005000">
    <property type="entry name" value="Aldolase/citrate-lyase_domain"/>
</dbReference>
<dbReference type="PANTHER" id="PTHR32308:SF10">
    <property type="entry name" value="CITRATE LYASE SUBUNIT BETA"/>
    <property type="match status" value="1"/>
</dbReference>